<dbReference type="GO" id="GO:0071111">
    <property type="term" value="F:cyclic-guanylate-specific phosphodiesterase activity"/>
    <property type="evidence" value="ECO:0007669"/>
    <property type="project" value="InterPro"/>
</dbReference>
<protein>
    <submittedName>
        <fullName evidence="5">EAL domain-containing protein</fullName>
    </submittedName>
</protein>
<dbReference type="InterPro" id="IPR043128">
    <property type="entry name" value="Rev_trsase/Diguanyl_cyclase"/>
</dbReference>
<accession>A0A972FTT6</accession>
<evidence type="ECO:0000259" key="3">
    <source>
        <dbReference type="PROSITE" id="PS50885"/>
    </source>
</evidence>
<dbReference type="PANTHER" id="PTHR33121">
    <property type="entry name" value="CYCLIC DI-GMP PHOSPHODIESTERASE PDEF"/>
    <property type="match status" value="1"/>
</dbReference>
<dbReference type="SMART" id="SM00304">
    <property type="entry name" value="HAMP"/>
    <property type="match status" value="1"/>
</dbReference>
<dbReference type="AlphaFoldDB" id="A0A972FTT6"/>
<dbReference type="Pfam" id="PF00672">
    <property type="entry name" value="HAMP"/>
    <property type="match status" value="1"/>
</dbReference>
<dbReference type="InterPro" id="IPR050706">
    <property type="entry name" value="Cyclic-di-GMP_PDE-like"/>
</dbReference>
<dbReference type="Gene3D" id="6.10.340.10">
    <property type="match status" value="1"/>
</dbReference>
<organism evidence="5 6">
    <name type="scientific">Shewanella salipaludis</name>
    <dbReference type="NCBI Taxonomy" id="2723052"/>
    <lineage>
        <taxon>Bacteria</taxon>
        <taxon>Pseudomonadati</taxon>
        <taxon>Pseudomonadota</taxon>
        <taxon>Gammaproteobacteria</taxon>
        <taxon>Alteromonadales</taxon>
        <taxon>Shewanellaceae</taxon>
        <taxon>Shewanella</taxon>
    </lineage>
</organism>
<keyword evidence="1" id="KW-1133">Transmembrane helix</keyword>
<keyword evidence="6" id="KW-1185">Reference proteome</keyword>
<dbReference type="Pfam" id="PF00563">
    <property type="entry name" value="EAL"/>
    <property type="match status" value="1"/>
</dbReference>
<dbReference type="PROSITE" id="PS50885">
    <property type="entry name" value="HAMP"/>
    <property type="match status" value="1"/>
</dbReference>
<dbReference type="InterPro" id="IPR032244">
    <property type="entry name" value="LapD_MoxY_N"/>
</dbReference>
<feature type="domain" description="GGDEF" evidence="4">
    <location>
        <begin position="263"/>
        <end position="394"/>
    </location>
</feature>
<dbReference type="SMART" id="SM00267">
    <property type="entry name" value="GGDEF"/>
    <property type="match status" value="1"/>
</dbReference>
<dbReference type="Pfam" id="PF00990">
    <property type="entry name" value="GGDEF"/>
    <property type="match status" value="1"/>
</dbReference>
<dbReference type="SUPFAM" id="SSF55073">
    <property type="entry name" value="Nucleotide cyclase"/>
    <property type="match status" value="1"/>
</dbReference>
<dbReference type="PROSITE" id="PS50883">
    <property type="entry name" value="EAL"/>
    <property type="match status" value="1"/>
</dbReference>
<dbReference type="InterPro" id="IPR000160">
    <property type="entry name" value="GGDEF_dom"/>
</dbReference>
<dbReference type="CDD" id="cd01948">
    <property type="entry name" value="EAL"/>
    <property type="match status" value="1"/>
</dbReference>
<dbReference type="PANTHER" id="PTHR33121:SF79">
    <property type="entry name" value="CYCLIC DI-GMP PHOSPHODIESTERASE PDED-RELATED"/>
    <property type="match status" value="1"/>
</dbReference>
<name>A0A972FTT6_9GAMM</name>
<dbReference type="Proteomes" id="UP000737113">
    <property type="component" value="Unassembled WGS sequence"/>
</dbReference>
<dbReference type="EMBL" id="JAAXYH010000004">
    <property type="protein sequence ID" value="NMH65149.1"/>
    <property type="molecule type" value="Genomic_DNA"/>
</dbReference>
<comment type="caution">
    <text evidence="5">The sequence shown here is derived from an EMBL/GenBank/DDBJ whole genome shotgun (WGS) entry which is preliminary data.</text>
</comment>
<dbReference type="GO" id="GO:0016020">
    <property type="term" value="C:membrane"/>
    <property type="evidence" value="ECO:0007669"/>
    <property type="project" value="InterPro"/>
</dbReference>
<dbReference type="CDD" id="cd06225">
    <property type="entry name" value="HAMP"/>
    <property type="match status" value="1"/>
</dbReference>
<dbReference type="SUPFAM" id="SSF158472">
    <property type="entry name" value="HAMP domain-like"/>
    <property type="match status" value="1"/>
</dbReference>
<dbReference type="InterPro" id="IPR029787">
    <property type="entry name" value="Nucleotide_cyclase"/>
</dbReference>
<dbReference type="InterPro" id="IPR003660">
    <property type="entry name" value="HAMP_dom"/>
</dbReference>
<dbReference type="InterPro" id="IPR042461">
    <property type="entry name" value="LapD_MoxY_peri_C"/>
</dbReference>
<sequence>MTLFREIYSLLFTLFLLIVASLGYVQFTETQDFLTKQMASDLNNASNSLGLMLVPALETGDTAAAETLVNVIFEGGYYQNIKLTWLVDGKQQEWHNSIRIEDTPQWFLDLHLFDTIKKESTITSGWLQLAKLEITAHPGFGYHELWRIISNTLIAFSLLFLVAILFARIGLGWILKPLHAISDHARNVALRQFSPDMPLPRTSELKEVVQAFNSMSAQLKQVFDSLDDEIATLRKKTLVDQVSGLPNRQYMVSRLNGWLNEPSNGALFLARLDCLEAIHNRYGYQIRDETIRLMSIQFKAQLDDIAPSLIARISAVEFAFLVTNVEYEKLNKYLETLIRTINQEITKADCKPNEHYAIGIAERIELTTVTDIMAQADNALQNALQNNKVYQWHSIHEQQIFTREQWRTKLNSAIKDKQFQFRWQPVLRTDTGAISQRELYCQLQLGDKLVHAGQFMPYVDLLSLGSLLDKCLIQALGDHDVFAHNPEPVAINLTLESIISPQFHAWLDEFLRTSAHTKHICFEIPELGVFSNADACQTLCDIIRKHGAKFGIDHFGRQFGSMSYLQKLRPNYVKLDQSFAYYDEHQQNSELCRALINVAKGLDIEVIVTGIQEKIQLERFAELRIDAYQGYIAPPIQLELDAAEDMYANTVNNG</sequence>
<dbReference type="Gene3D" id="3.20.20.450">
    <property type="entry name" value="EAL domain"/>
    <property type="match status" value="1"/>
</dbReference>
<dbReference type="InterPro" id="IPR035919">
    <property type="entry name" value="EAL_sf"/>
</dbReference>
<evidence type="ECO:0000313" key="6">
    <source>
        <dbReference type="Proteomes" id="UP000737113"/>
    </source>
</evidence>
<dbReference type="Gene3D" id="3.30.110.200">
    <property type="match status" value="1"/>
</dbReference>
<dbReference type="InterPro" id="IPR001633">
    <property type="entry name" value="EAL_dom"/>
</dbReference>
<dbReference type="SUPFAM" id="SSF141868">
    <property type="entry name" value="EAL domain-like"/>
    <property type="match status" value="1"/>
</dbReference>
<reference evidence="5" key="1">
    <citation type="submission" date="2020-04" db="EMBL/GenBank/DDBJ databases">
        <title>Description of Shewanella salipaludis sp. nov., isolated from a salt marsh.</title>
        <authorList>
            <person name="Park S."/>
            <person name="Yoon J.-H."/>
        </authorList>
    </citation>
    <scope>NUCLEOTIDE SEQUENCE</scope>
    <source>
        <strain evidence="5">SHSM-M6</strain>
    </source>
</reference>
<dbReference type="SMART" id="SM00052">
    <property type="entry name" value="EAL"/>
    <property type="match status" value="1"/>
</dbReference>
<evidence type="ECO:0000259" key="2">
    <source>
        <dbReference type="PROSITE" id="PS50883"/>
    </source>
</evidence>
<gene>
    <name evidence="5" type="ORF">HC757_08195</name>
</gene>
<evidence type="ECO:0000259" key="4">
    <source>
        <dbReference type="PROSITE" id="PS50887"/>
    </source>
</evidence>
<proteinExistence type="predicted"/>
<feature type="domain" description="EAL" evidence="2">
    <location>
        <begin position="403"/>
        <end position="650"/>
    </location>
</feature>
<feature type="transmembrane region" description="Helical" evidence="1">
    <location>
        <begin position="153"/>
        <end position="175"/>
    </location>
</feature>
<dbReference type="PROSITE" id="PS50887">
    <property type="entry name" value="GGDEF"/>
    <property type="match status" value="1"/>
</dbReference>
<dbReference type="GO" id="GO:0007165">
    <property type="term" value="P:signal transduction"/>
    <property type="evidence" value="ECO:0007669"/>
    <property type="project" value="InterPro"/>
</dbReference>
<evidence type="ECO:0000313" key="5">
    <source>
        <dbReference type="EMBL" id="NMH65149.1"/>
    </source>
</evidence>
<keyword evidence="1" id="KW-0812">Transmembrane</keyword>
<dbReference type="RefSeq" id="WP_169563829.1">
    <property type="nucleotide sequence ID" value="NZ_JAAXYH010000004.1"/>
</dbReference>
<keyword evidence="1" id="KW-0472">Membrane</keyword>
<dbReference type="Gene3D" id="6.20.270.20">
    <property type="entry name" value="LapD/MoxY periplasmic domain"/>
    <property type="match status" value="1"/>
</dbReference>
<feature type="domain" description="HAMP" evidence="3">
    <location>
        <begin position="172"/>
        <end position="224"/>
    </location>
</feature>
<dbReference type="Gene3D" id="3.30.70.270">
    <property type="match status" value="1"/>
</dbReference>
<feature type="transmembrane region" description="Helical" evidence="1">
    <location>
        <begin position="6"/>
        <end position="27"/>
    </location>
</feature>
<evidence type="ECO:0000256" key="1">
    <source>
        <dbReference type="SAM" id="Phobius"/>
    </source>
</evidence>
<dbReference type="Pfam" id="PF16448">
    <property type="entry name" value="LapD_MoxY_N"/>
    <property type="match status" value="1"/>
</dbReference>